<dbReference type="AlphaFoldDB" id="A0AAN6IAK3"/>
<dbReference type="Proteomes" id="UP001203852">
    <property type="component" value="Unassembled WGS sequence"/>
</dbReference>
<name>A0AAN6IAK3_9EURO</name>
<comment type="caution">
    <text evidence="2">The sequence shown here is derived from an EMBL/GenBank/DDBJ whole genome shotgun (WGS) entry which is preliminary data.</text>
</comment>
<reference evidence="2" key="1">
    <citation type="journal article" date="2022" name="bioRxiv">
        <title>Deciphering the potential niche of two novel black yeast fungi from a biological soil crust based on their genomes, phenotypes, and melanin regulation.</title>
        <authorList>
            <consortium name="DOE Joint Genome Institute"/>
            <person name="Carr E.C."/>
            <person name="Barton Q."/>
            <person name="Grambo S."/>
            <person name="Sullivan M."/>
            <person name="Renfro C.M."/>
            <person name="Kuo A."/>
            <person name="Pangilinan J."/>
            <person name="Lipzen A."/>
            <person name="Keymanesh K."/>
            <person name="Savage E."/>
            <person name="Barry K."/>
            <person name="Grigoriev I.V."/>
            <person name="Riekhof W.R."/>
            <person name="Harris S.S."/>
        </authorList>
    </citation>
    <scope>NUCLEOTIDE SEQUENCE</scope>
    <source>
        <strain evidence="2">JF 03-4F</strain>
    </source>
</reference>
<dbReference type="SUPFAM" id="SSF53474">
    <property type="entry name" value="alpha/beta-Hydrolases"/>
    <property type="match status" value="1"/>
</dbReference>
<evidence type="ECO:0000259" key="1">
    <source>
        <dbReference type="Pfam" id="PF12697"/>
    </source>
</evidence>
<evidence type="ECO:0000313" key="2">
    <source>
        <dbReference type="EMBL" id="KAI1610762.1"/>
    </source>
</evidence>
<sequence>MSKPSILFIPGSYVLLPAYQHLLDAVSRAGYEIQGIHLPTIGLNSRQGRDGPAPSTYDDAAVIAQEAEKLADQGKDVVLMGHSYAGIPMSQSTKGLGKDERKAQGKLGGIVHLAYISCLVPAVGQSAGSLLSRCPDNKRPHVSIDENGWMLMEDPAATAGMICQKLPPEEGEALVRDFAKHSAQSFGNELTHAGYKDIPVSYLFCEEDMAGPPDFQRDMIAMIEEVSGRKVDVTSIKADHCPHLSAEKETIEWALSVAKKAEESQLVV</sequence>
<organism evidence="2 3">
    <name type="scientific">Exophiala viscosa</name>
    <dbReference type="NCBI Taxonomy" id="2486360"/>
    <lineage>
        <taxon>Eukaryota</taxon>
        <taxon>Fungi</taxon>
        <taxon>Dikarya</taxon>
        <taxon>Ascomycota</taxon>
        <taxon>Pezizomycotina</taxon>
        <taxon>Eurotiomycetes</taxon>
        <taxon>Chaetothyriomycetidae</taxon>
        <taxon>Chaetothyriales</taxon>
        <taxon>Herpotrichiellaceae</taxon>
        <taxon>Exophiala</taxon>
    </lineage>
</organism>
<feature type="domain" description="AB hydrolase-1" evidence="1">
    <location>
        <begin position="6"/>
        <end position="251"/>
    </location>
</feature>
<dbReference type="PANTHER" id="PTHR37017">
    <property type="entry name" value="AB HYDROLASE-1 DOMAIN-CONTAINING PROTEIN-RELATED"/>
    <property type="match status" value="1"/>
</dbReference>
<dbReference type="InterPro" id="IPR029058">
    <property type="entry name" value="AB_hydrolase_fold"/>
</dbReference>
<accession>A0AAN6IAK3</accession>
<keyword evidence="2" id="KW-0378">Hydrolase</keyword>
<dbReference type="EMBL" id="MU404357">
    <property type="protein sequence ID" value="KAI1610762.1"/>
    <property type="molecule type" value="Genomic_DNA"/>
</dbReference>
<dbReference type="Gene3D" id="3.40.50.1820">
    <property type="entry name" value="alpha/beta hydrolase"/>
    <property type="match status" value="1"/>
</dbReference>
<dbReference type="PANTHER" id="PTHR37017:SF13">
    <property type="entry name" value="AB HYDROLASE-1 DOMAIN-CONTAINING PROTEIN"/>
    <property type="match status" value="1"/>
</dbReference>
<keyword evidence="3" id="KW-1185">Reference proteome</keyword>
<dbReference type="GO" id="GO:0016787">
    <property type="term" value="F:hydrolase activity"/>
    <property type="evidence" value="ECO:0007669"/>
    <property type="project" value="UniProtKB-KW"/>
</dbReference>
<dbReference type="Pfam" id="PF12697">
    <property type="entry name" value="Abhydrolase_6"/>
    <property type="match status" value="1"/>
</dbReference>
<dbReference type="InterPro" id="IPR000073">
    <property type="entry name" value="AB_hydrolase_1"/>
</dbReference>
<evidence type="ECO:0000313" key="3">
    <source>
        <dbReference type="Proteomes" id="UP001203852"/>
    </source>
</evidence>
<protein>
    <submittedName>
        <fullName evidence="2">Alpha/beta hydrolase fold-1</fullName>
    </submittedName>
</protein>
<dbReference type="InterPro" id="IPR052897">
    <property type="entry name" value="Sec-Metab_Biosynth_Hydrolase"/>
</dbReference>
<proteinExistence type="predicted"/>
<gene>
    <name evidence="2" type="ORF">EDD36DRAFT_466771</name>
</gene>